<evidence type="ECO:0000313" key="2">
    <source>
        <dbReference type="Proteomes" id="UP001159427"/>
    </source>
</evidence>
<reference evidence="1 2" key="1">
    <citation type="submission" date="2022-05" db="EMBL/GenBank/DDBJ databases">
        <authorList>
            <consortium name="Genoscope - CEA"/>
            <person name="William W."/>
        </authorList>
    </citation>
    <scope>NUCLEOTIDE SEQUENCE [LARGE SCALE GENOMIC DNA]</scope>
</reference>
<sequence length="144" mass="17020">MIAALDRHLNEKGYKFSIIRDREFHSSKQVLEGKARQLRQPVWANFFGLRGRQEHHAMKMEDFQLCKNDEGIEFVQFTEGPTKTRQGGLQSKNRDFQPRMFSVGGERCPVAIFKQFVERRPLNMRWSGPFYLSIKRNRTLNDNI</sequence>
<name>A0ABN8LJS6_9CNID</name>
<accession>A0ABN8LJS6</accession>
<proteinExistence type="predicted"/>
<dbReference type="PANTHER" id="PTHR46963">
    <property type="entry name" value="SIMILAR TO RIKEN CDNA E130308A19"/>
    <property type="match status" value="1"/>
</dbReference>
<organism evidence="1 2">
    <name type="scientific">Porites evermanni</name>
    <dbReference type="NCBI Taxonomy" id="104178"/>
    <lineage>
        <taxon>Eukaryota</taxon>
        <taxon>Metazoa</taxon>
        <taxon>Cnidaria</taxon>
        <taxon>Anthozoa</taxon>
        <taxon>Hexacorallia</taxon>
        <taxon>Scleractinia</taxon>
        <taxon>Fungiina</taxon>
        <taxon>Poritidae</taxon>
        <taxon>Porites</taxon>
    </lineage>
</organism>
<dbReference type="InterPro" id="IPR042838">
    <property type="entry name" value="KIAA1958"/>
</dbReference>
<evidence type="ECO:0000313" key="1">
    <source>
        <dbReference type="EMBL" id="CAH3015750.1"/>
    </source>
</evidence>
<protein>
    <submittedName>
        <fullName evidence="1">Uncharacterized protein</fullName>
    </submittedName>
</protein>
<keyword evidence="2" id="KW-1185">Reference proteome</keyword>
<dbReference type="Proteomes" id="UP001159427">
    <property type="component" value="Unassembled WGS sequence"/>
</dbReference>
<comment type="caution">
    <text evidence="1">The sequence shown here is derived from an EMBL/GenBank/DDBJ whole genome shotgun (WGS) entry which is preliminary data.</text>
</comment>
<dbReference type="PANTHER" id="PTHR46963:SF2">
    <property type="match status" value="1"/>
</dbReference>
<gene>
    <name evidence="1" type="ORF">PEVE_00020866</name>
</gene>
<dbReference type="EMBL" id="CALNXI010000028">
    <property type="protein sequence ID" value="CAH3015750.1"/>
    <property type="molecule type" value="Genomic_DNA"/>
</dbReference>